<evidence type="ECO:0000313" key="2">
    <source>
        <dbReference type="EMBL" id="GLB35685.1"/>
    </source>
</evidence>
<proteinExistence type="predicted"/>
<dbReference type="OrthoDB" id="3256331at2759"/>
<comment type="caution">
    <text evidence="2">The sequence shown here is derived from an EMBL/GenBank/DDBJ whole genome shotgun (WGS) entry which is preliminary data.</text>
</comment>
<keyword evidence="1" id="KW-0472">Membrane</keyword>
<keyword evidence="3" id="KW-1185">Reference proteome</keyword>
<feature type="transmembrane region" description="Helical" evidence="1">
    <location>
        <begin position="12"/>
        <end position="34"/>
    </location>
</feature>
<keyword evidence="1" id="KW-1133">Transmembrane helix</keyword>
<evidence type="ECO:0000313" key="3">
    <source>
        <dbReference type="Proteomes" id="UP001063166"/>
    </source>
</evidence>
<dbReference type="EMBL" id="BRPK01000002">
    <property type="protein sequence ID" value="GLB35685.1"/>
    <property type="molecule type" value="Genomic_DNA"/>
</dbReference>
<evidence type="ECO:0008006" key="4">
    <source>
        <dbReference type="Google" id="ProtNLM"/>
    </source>
</evidence>
<gene>
    <name evidence="2" type="ORF">LshimejAT787_0212500</name>
</gene>
<organism evidence="2 3">
    <name type="scientific">Lyophyllum shimeji</name>
    <name type="common">Hon-shimeji</name>
    <name type="synonym">Tricholoma shimeji</name>
    <dbReference type="NCBI Taxonomy" id="47721"/>
    <lineage>
        <taxon>Eukaryota</taxon>
        <taxon>Fungi</taxon>
        <taxon>Dikarya</taxon>
        <taxon>Basidiomycota</taxon>
        <taxon>Agaricomycotina</taxon>
        <taxon>Agaricomycetes</taxon>
        <taxon>Agaricomycetidae</taxon>
        <taxon>Agaricales</taxon>
        <taxon>Tricholomatineae</taxon>
        <taxon>Lyophyllaceae</taxon>
        <taxon>Lyophyllum</taxon>
    </lineage>
</organism>
<name>A0A9P3PGL6_LYOSH</name>
<reference evidence="2" key="1">
    <citation type="submission" date="2022-07" db="EMBL/GenBank/DDBJ databases">
        <title>The genome of Lyophyllum shimeji provides insight into the initial evolution of ectomycorrhizal fungal genome.</title>
        <authorList>
            <person name="Kobayashi Y."/>
            <person name="Shibata T."/>
            <person name="Hirakawa H."/>
            <person name="Shigenobu S."/>
            <person name="Nishiyama T."/>
            <person name="Yamada A."/>
            <person name="Hasebe M."/>
            <person name="Kawaguchi M."/>
        </authorList>
    </citation>
    <scope>NUCLEOTIDE SEQUENCE</scope>
    <source>
        <strain evidence="2">AT787</strain>
    </source>
</reference>
<protein>
    <recommendedName>
        <fullName evidence="4">Transmembrane protein</fullName>
    </recommendedName>
</protein>
<dbReference type="Proteomes" id="UP001063166">
    <property type="component" value="Unassembled WGS sequence"/>
</dbReference>
<dbReference type="AlphaFoldDB" id="A0A9P3PGL6"/>
<evidence type="ECO:0000256" key="1">
    <source>
        <dbReference type="SAM" id="Phobius"/>
    </source>
</evidence>
<keyword evidence="1" id="KW-0812">Transmembrane</keyword>
<accession>A0A9P3PGL6</accession>
<sequence length="323" mass="34916">MLDTTGSTANLAFSLSIFASSLGALALLLGGIMAQYAFWRFVQPALGLGVAAALAASLASLFDRILWCRIGVINDVVSLDVLRCLGVLRSIPLVYSGIIVAPRPAIFAAFAATANTLEASTFSFRLHPSSLKLSAHRSAFGLLGFGKGVSMSACIALRSISGSFSSPDHTRLQQGYLNHEARGPMTITFPAARMNSQTTLVNLSQKPVVLIRNTHFTDHNGGESVRLDKWMTSAKLTDGSKVTVIDTGLGRYHWKTHVVNRFALYSEHDAHTPLAYMIIRGTKPSVVMEAGTESFRVQILASLLIVEQNMRMEEKWSTIADGS</sequence>
<feature type="transmembrane region" description="Helical" evidence="1">
    <location>
        <begin position="46"/>
        <end position="67"/>
    </location>
</feature>